<gene>
    <name evidence="2" type="ORF">DUNSADRAFT_6662</name>
</gene>
<name>A0ABQ7GMS1_DUNSA</name>
<feature type="compositionally biased region" description="Low complexity" evidence="1">
    <location>
        <begin position="82"/>
        <end position="94"/>
    </location>
</feature>
<proteinExistence type="predicted"/>
<evidence type="ECO:0000313" key="3">
    <source>
        <dbReference type="Proteomes" id="UP000815325"/>
    </source>
</evidence>
<feature type="compositionally biased region" description="Acidic residues" evidence="1">
    <location>
        <begin position="447"/>
        <end position="456"/>
    </location>
</feature>
<feature type="compositionally biased region" description="Low complexity" evidence="1">
    <location>
        <begin position="367"/>
        <end position="381"/>
    </location>
</feature>
<evidence type="ECO:0000256" key="1">
    <source>
        <dbReference type="SAM" id="MobiDB-lite"/>
    </source>
</evidence>
<keyword evidence="3" id="KW-1185">Reference proteome</keyword>
<sequence>MALRQARLALGALERLMNLSCDSIMHSCSLCAPGVGRPLRGSWTNLQGSWCAPAPLLPQAQHFMATPPHPLLRLPRHLNLHTSSSSSSSSTPSSRGAVPQHSAFAPSVSRSFSMAGAKPQLPQVVGQLVEFEGMVTSSEDRSAKIEVAPHHWDTMLPHFFSSNQPPLKSPYRRRSTDCGVRVYANPQKLRAGQSFRVTGTYIWSDYYGLAVKLGRCEEIGGVSEKAIRLRLESVPNIGPKTAEKLLALFGVEAPSVLDAPDAVDRLLKAGYAKTLEACRKPKRFWDAEKEANRQGDFLPSLGLKPQDCRALQQQYGQECEAALRSDPYLALLRPSSIDLSLRMADEVAANLGLLEQHVKITAPPNPSSSASASQASIDSSSPSRGAVAMVEALLSQASQSGNSFVTWSALERATLKHLEGANNHLLKQMPALSGSKSGTLPSPEQSSLDEEGEDELDFEDAAHTLPPGAHSNKPQLWASILMGLRRVVMEVHTADPLRPPLPMSQPYIPPHARAIPACTLGINSDGGQSKVQPFPGHAIAYLDLLHKAEVRGTGVLFKQKVEEPFLLLLLIMWLHCLCASSCPHLNAVPGASHL</sequence>
<dbReference type="Proteomes" id="UP000815325">
    <property type="component" value="Unassembled WGS sequence"/>
</dbReference>
<comment type="caution">
    <text evidence="2">The sequence shown here is derived from an EMBL/GenBank/DDBJ whole genome shotgun (WGS) entry which is preliminary data.</text>
</comment>
<organism evidence="2 3">
    <name type="scientific">Dunaliella salina</name>
    <name type="common">Green alga</name>
    <name type="synonym">Protococcus salinus</name>
    <dbReference type="NCBI Taxonomy" id="3046"/>
    <lineage>
        <taxon>Eukaryota</taxon>
        <taxon>Viridiplantae</taxon>
        <taxon>Chlorophyta</taxon>
        <taxon>core chlorophytes</taxon>
        <taxon>Chlorophyceae</taxon>
        <taxon>CS clade</taxon>
        <taxon>Chlamydomonadales</taxon>
        <taxon>Dunaliellaceae</taxon>
        <taxon>Dunaliella</taxon>
    </lineage>
</organism>
<evidence type="ECO:0000313" key="2">
    <source>
        <dbReference type="EMBL" id="KAF5835905.1"/>
    </source>
</evidence>
<accession>A0ABQ7GMS1</accession>
<feature type="region of interest" description="Disordered" evidence="1">
    <location>
        <begin position="362"/>
        <end position="381"/>
    </location>
</feature>
<feature type="compositionally biased region" description="Polar residues" evidence="1">
    <location>
        <begin position="434"/>
        <end position="446"/>
    </location>
</feature>
<protein>
    <submittedName>
        <fullName evidence="2">Uncharacterized protein</fullName>
    </submittedName>
</protein>
<reference evidence="2" key="1">
    <citation type="submission" date="2017-08" db="EMBL/GenBank/DDBJ databases">
        <authorList>
            <person name="Polle J.E."/>
            <person name="Barry K."/>
            <person name="Cushman J."/>
            <person name="Schmutz J."/>
            <person name="Tran D."/>
            <person name="Hathwaick L.T."/>
            <person name="Yim W.C."/>
            <person name="Jenkins J."/>
            <person name="Mckie-Krisberg Z.M."/>
            <person name="Prochnik S."/>
            <person name="Lindquist E."/>
            <person name="Dockter R.B."/>
            <person name="Adam C."/>
            <person name="Molina H."/>
            <person name="Bunkerborg J."/>
            <person name="Jin E."/>
            <person name="Buchheim M."/>
            <person name="Magnuson J."/>
        </authorList>
    </citation>
    <scope>NUCLEOTIDE SEQUENCE</scope>
    <source>
        <strain evidence="2">CCAP 19/18</strain>
    </source>
</reference>
<feature type="region of interest" description="Disordered" evidence="1">
    <location>
        <begin position="80"/>
        <end position="101"/>
    </location>
</feature>
<dbReference type="EMBL" id="MU069683">
    <property type="protein sequence ID" value="KAF5835905.1"/>
    <property type="molecule type" value="Genomic_DNA"/>
</dbReference>
<feature type="region of interest" description="Disordered" evidence="1">
    <location>
        <begin position="431"/>
        <end position="456"/>
    </location>
</feature>